<proteinExistence type="predicted"/>
<feature type="transmembrane region" description="Helical" evidence="1">
    <location>
        <begin position="130"/>
        <end position="151"/>
    </location>
</feature>
<feature type="transmembrane region" description="Helical" evidence="1">
    <location>
        <begin position="217"/>
        <end position="238"/>
    </location>
</feature>
<dbReference type="EMBL" id="WUXD01000097">
    <property type="protein sequence ID" value="MBM4630337.1"/>
    <property type="molecule type" value="Genomic_DNA"/>
</dbReference>
<gene>
    <name evidence="5" type="ORF">A5N68_07335</name>
    <name evidence="3" type="ORF">GS453_27560</name>
    <name evidence="4" type="ORF">GS505_11055</name>
</gene>
<reference evidence="4" key="3">
    <citation type="journal article" date="2020" name="Environ. Microbiol.">
        <title>The novel and transferable erm(51) gene confers Macrolides, Lincosamides, and Streptogramins B (MLSB) resistance to clonal Rhodococcus equi in the environment.</title>
        <authorList>
            <person name="Huber L."/>
            <person name="Giguere S."/>
            <person name="Slovis N.M."/>
            <person name="Alvarez-Narvaez S."/>
            <person name="Hart K.A."/>
            <person name="Greiter M."/>
            <person name="Morris E.R.A."/>
            <person name="Cohen N.D."/>
        </authorList>
    </citation>
    <scope>NUCLEOTIDE SEQUENCE</scope>
    <source>
        <strain evidence="4">Lh_141_1</strain>
    </source>
</reference>
<keyword evidence="1" id="KW-0472">Membrane</keyword>
<evidence type="ECO:0000313" key="3">
    <source>
        <dbReference type="EMBL" id="MBM4630337.1"/>
    </source>
</evidence>
<dbReference type="EMBL" id="LWIC01000002">
    <property type="protein sequence ID" value="ORM29851.1"/>
    <property type="molecule type" value="Genomic_DNA"/>
</dbReference>
<dbReference type="Proteomes" id="UP000193518">
    <property type="component" value="Unassembled WGS sequence"/>
</dbReference>
<evidence type="ECO:0000259" key="2">
    <source>
        <dbReference type="Pfam" id="PF02517"/>
    </source>
</evidence>
<dbReference type="Pfam" id="PF02517">
    <property type="entry name" value="Rce1-like"/>
    <property type="match status" value="1"/>
</dbReference>
<reference evidence="3" key="2">
    <citation type="submission" date="2019-11" db="EMBL/GenBank/DDBJ databases">
        <title>Spread of Macrolides and rifampicin resistant Rhodococcus equi in clinical isolates in the USA.</title>
        <authorList>
            <person name="Alvarez-Narvaez S."/>
            <person name="Huber L."/>
            <person name="Cohen N.D."/>
            <person name="Slovis N."/>
            <person name="Greiter M."/>
            <person name="Giguere S."/>
            <person name="Hart K."/>
        </authorList>
    </citation>
    <scope>NUCLEOTIDE SEQUENCE</scope>
    <source>
        <strain evidence="3">Lh_38</strain>
    </source>
</reference>
<dbReference type="Proteomes" id="UP000605618">
    <property type="component" value="Unassembled WGS sequence"/>
</dbReference>
<keyword evidence="4" id="KW-0482">Metalloprotease</keyword>
<dbReference type="EMBL" id="WUYZ01000002">
    <property type="protein sequence ID" value="NKS26349.1"/>
    <property type="molecule type" value="Genomic_DNA"/>
</dbReference>
<dbReference type="AlphaFoldDB" id="A0AAE5CED6"/>
<dbReference type="GO" id="GO:0008237">
    <property type="term" value="F:metallopeptidase activity"/>
    <property type="evidence" value="ECO:0007669"/>
    <property type="project" value="UniProtKB-KW"/>
</dbReference>
<name>A0AAE5CED6_RHOHA</name>
<evidence type="ECO:0000313" key="6">
    <source>
        <dbReference type="Proteomes" id="UP000193518"/>
    </source>
</evidence>
<evidence type="ECO:0000313" key="7">
    <source>
        <dbReference type="Proteomes" id="UP000605618"/>
    </source>
</evidence>
<feature type="transmembrane region" description="Helical" evidence="1">
    <location>
        <begin position="163"/>
        <end position="187"/>
    </location>
</feature>
<keyword evidence="4" id="KW-0378">Hydrolase</keyword>
<evidence type="ECO:0000313" key="4">
    <source>
        <dbReference type="EMBL" id="NKS26349.1"/>
    </source>
</evidence>
<accession>A0AAE5CED6</accession>
<dbReference type="GO" id="GO:0080120">
    <property type="term" value="P:CAAX-box protein maturation"/>
    <property type="evidence" value="ECO:0007669"/>
    <property type="project" value="UniProtKB-ARBA"/>
</dbReference>
<comment type="caution">
    <text evidence="4">The sequence shown here is derived from an EMBL/GenBank/DDBJ whole genome shotgun (WGS) entry which is preliminary data.</text>
</comment>
<feature type="transmembrane region" description="Helical" evidence="1">
    <location>
        <begin position="193"/>
        <end position="210"/>
    </location>
</feature>
<dbReference type="InterPro" id="IPR003675">
    <property type="entry name" value="Rce1/LyrA-like_dom"/>
</dbReference>
<dbReference type="PANTHER" id="PTHR36435">
    <property type="entry name" value="SLR1288 PROTEIN"/>
    <property type="match status" value="1"/>
</dbReference>
<sequence>MTTPDSKSADSRNGYTWFSYAEILLVLAVGIGLANSALVERVAEVPRHLGASEMVALTAAWATINGVQLAVGLALVYRRYGTVAGPLMLTRPTRAHVGAGAGWGLAKAVFTTVLAVALPASLASDGGGEGGYPAGAFAAQLSFAFFFGAIASPLYEEVLYRGIVFNGIAARMPAAAAVVLVSTMFALAHLPRVFNTISAFFAGLLFAWLLHRYRNLWVPIVAHMVSNGAMTLAAFAVISSA</sequence>
<keyword evidence="1" id="KW-1133">Transmembrane helix</keyword>
<reference evidence="5 6" key="1">
    <citation type="journal article" date="2016" name="Genome Biol. Evol.">
        <title>Pangenome and Phylogenomic Analysis of the Pathogenic Actinobacterium Rhodococcus equi.</title>
        <authorList>
            <person name="Anastasi E."/>
            <person name="MacArthur I."/>
            <person name="Scortti M."/>
            <person name="Alvarez S."/>
            <person name="Giguere S."/>
            <person name="Vazquez-Boland J.A."/>
        </authorList>
    </citation>
    <scope>NUCLEOTIDE SEQUENCE [LARGE SCALE GENOMIC DNA]</scope>
    <source>
        <strain evidence="5 6">PAM1271</strain>
    </source>
</reference>
<evidence type="ECO:0000256" key="1">
    <source>
        <dbReference type="SAM" id="Phobius"/>
    </source>
</evidence>
<dbReference type="RefSeq" id="WP_044991151.1">
    <property type="nucleotide sequence ID" value="NZ_AP024187.1"/>
</dbReference>
<dbReference type="PANTHER" id="PTHR36435:SF1">
    <property type="entry name" value="CAAX AMINO TERMINAL PROTEASE FAMILY PROTEIN"/>
    <property type="match status" value="1"/>
</dbReference>
<organism evidence="4 7">
    <name type="scientific">Rhodococcus hoagii</name>
    <name type="common">Corynebacterium equii</name>
    <dbReference type="NCBI Taxonomy" id="43767"/>
    <lineage>
        <taxon>Bacteria</taxon>
        <taxon>Bacillati</taxon>
        <taxon>Actinomycetota</taxon>
        <taxon>Actinomycetes</taxon>
        <taxon>Mycobacteriales</taxon>
        <taxon>Nocardiaceae</taxon>
        <taxon>Prescottella</taxon>
    </lineage>
</organism>
<keyword evidence="1" id="KW-0812">Transmembrane</keyword>
<feature type="transmembrane region" description="Helical" evidence="1">
    <location>
        <begin position="97"/>
        <end position="118"/>
    </location>
</feature>
<dbReference type="GO" id="GO:0004175">
    <property type="term" value="F:endopeptidase activity"/>
    <property type="evidence" value="ECO:0007669"/>
    <property type="project" value="UniProtKB-ARBA"/>
</dbReference>
<dbReference type="InterPro" id="IPR052710">
    <property type="entry name" value="CAAX_protease"/>
</dbReference>
<feature type="transmembrane region" description="Helical" evidence="1">
    <location>
        <begin position="54"/>
        <end position="77"/>
    </location>
</feature>
<evidence type="ECO:0000313" key="5">
    <source>
        <dbReference type="EMBL" id="ORM29851.1"/>
    </source>
</evidence>
<protein>
    <submittedName>
        <fullName evidence="5">Abortive infection protein</fullName>
    </submittedName>
    <submittedName>
        <fullName evidence="4">CPBP family intramembrane metalloprotease</fullName>
    </submittedName>
</protein>
<feature type="transmembrane region" description="Helical" evidence="1">
    <location>
        <begin position="15"/>
        <end position="34"/>
    </location>
</feature>
<dbReference type="Proteomes" id="UP000738270">
    <property type="component" value="Unassembled WGS sequence"/>
</dbReference>
<feature type="domain" description="CAAX prenyl protease 2/Lysostaphin resistance protein A-like" evidence="2">
    <location>
        <begin position="141"/>
        <end position="228"/>
    </location>
</feature>
<keyword evidence="4" id="KW-0645">Protease</keyword>